<gene>
    <name evidence="1" type="ORF">RPERSI_LOCUS2864</name>
</gene>
<dbReference type="EMBL" id="CAJVQC010003316">
    <property type="protein sequence ID" value="CAG8524704.1"/>
    <property type="molecule type" value="Genomic_DNA"/>
</dbReference>
<accession>A0ACA9LDR0</accession>
<reference evidence="1" key="1">
    <citation type="submission" date="2021-06" db="EMBL/GenBank/DDBJ databases">
        <authorList>
            <person name="Kallberg Y."/>
            <person name="Tangrot J."/>
            <person name="Rosling A."/>
        </authorList>
    </citation>
    <scope>NUCLEOTIDE SEQUENCE</scope>
    <source>
        <strain evidence="1">MA461A</strain>
    </source>
</reference>
<comment type="caution">
    <text evidence="1">The sequence shown here is derived from an EMBL/GenBank/DDBJ whole genome shotgun (WGS) entry which is preliminary data.</text>
</comment>
<organism evidence="1 2">
    <name type="scientific">Racocetra persica</name>
    <dbReference type="NCBI Taxonomy" id="160502"/>
    <lineage>
        <taxon>Eukaryota</taxon>
        <taxon>Fungi</taxon>
        <taxon>Fungi incertae sedis</taxon>
        <taxon>Mucoromycota</taxon>
        <taxon>Glomeromycotina</taxon>
        <taxon>Glomeromycetes</taxon>
        <taxon>Diversisporales</taxon>
        <taxon>Gigasporaceae</taxon>
        <taxon>Racocetra</taxon>
    </lineage>
</organism>
<sequence length="77" mass="8707">TEGKTFEVLGIYKAFKTDIANFNEEIKAAAKEHNKELVKELLKWNSKYDALVNELEATAVQFIGSIGELKKKLAKLH</sequence>
<evidence type="ECO:0000313" key="1">
    <source>
        <dbReference type="EMBL" id="CAG8524704.1"/>
    </source>
</evidence>
<proteinExistence type="predicted"/>
<feature type="non-terminal residue" evidence="1">
    <location>
        <position position="1"/>
    </location>
</feature>
<name>A0ACA9LDR0_9GLOM</name>
<protein>
    <submittedName>
        <fullName evidence="1">30232_t:CDS:1</fullName>
    </submittedName>
</protein>
<dbReference type="Proteomes" id="UP000789920">
    <property type="component" value="Unassembled WGS sequence"/>
</dbReference>
<evidence type="ECO:0000313" key="2">
    <source>
        <dbReference type="Proteomes" id="UP000789920"/>
    </source>
</evidence>
<keyword evidence="2" id="KW-1185">Reference proteome</keyword>